<dbReference type="EMBL" id="CT573071">
    <property type="protein sequence ID" value="CAJ75143.1"/>
    <property type="molecule type" value="Genomic_DNA"/>
</dbReference>
<evidence type="ECO:0000256" key="5">
    <source>
        <dbReference type="SAM" id="MobiDB-lite"/>
    </source>
</evidence>
<reference evidence="6" key="2">
    <citation type="submission" date="2006-01" db="EMBL/GenBank/DDBJ databases">
        <authorList>
            <person name="Genoscope"/>
        </authorList>
    </citation>
    <scope>NUCLEOTIDE SEQUENCE</scope>
</reference>
<organism evidence="6">
    <name type="scientific">Kuenenia stuttgartiensis</name>
    <dbReference type="NCBI Taxonomy" id="174633"/>
    <lineage>
        <taxon>Bacteria</taxon>
        <taxon>Pseudomonadati</taxon>
        <taxon>Planctomycetota</taxon>
        <taxon>Candidatus Brocadiia</taxon>
        <taxon>Candidatus Brocadiales</taxon>
        <taxon>Candidatus Brocadiaceae</taxon>
        <taxon>Candidatus Kuenenia</taxon>
    </lineage>
</organism>
<dbReference type="AlphaFoldDB" id="Q1Q562"/>
<keyword evidence="2" id="KW-0809">Transit peptide</keyword>
<reference evidence="6" key="1">
    <citation type="journal article" date="2006" name="Nature">
        <title>Deciphering the evolution and metabolism of an anammox bacterium from a community genome.</title>
        <authorList>
            <person name="Strous M."/>
            <person name="Pelletier E."/>
            <person name="Mangenot S."/>
            <person name="Rattei T."/>
            <person name="Lehner A."/>
            <person name="Taylor M.W."/>
            <person name="Horn M."/>
            <person name="Daims H."/>
            <person name="Bartol-Mavel D."/>
            <person name="Wincker P."/>
            <person name="Barbe V."/>
            <person name="Fonknechten N."/>
            <person name="Vallenet D."/>
            <person name="Segurens B."/>
            <person name="Schenowitz-Truong C."/>
            <person name="Medigue C."/>
            <person name="Collingro A."/>
            <person name="Snel B."/>
            <person name="Dutilh B.E."/>
            <person name="OpDenCamp H.J.M."/>
            <person name="vanDerDrift C."/>
            <person name="Cirpus I."/>
            <person name="vanDePas-Schoonen K.T."/>
            <person name="Harhangi H.R."/>
            <person name="vanNiftrik L."/>
            <person name="Schmid M."/>
            <person name="Keltjens J."/>
            <person name="vanDeVossenberg J."/>
            <person name="Kartal B."/>
            <person name="Meier H."/>
            <person name="Frishman D."/>
            <person name="Huynen M.A."/>
            <person name="Mewes H."/>
            <person name="Weissenbach J."/>
            <person name="Jetten M.S.M."/>
            <person name="Wagner M."/>
            <person name="LePaslier D."/>
        </authorList>
    </citation>
    <scope>NUCLEOTIDE SEQUENCE</scope>
</reference>
<dbReference type="PANTHER" id="PTHR31404:SF0">
    <property type="entry name" value="MITOCHONDRIAL GENOME MAINTENANCE PROTEIN MGM101"/>
    <property type="match status" value="1"/>
</dbReference>
<dbReference type="Pfam" id="PF06420">
    <property type="entry name" value="Mgm101p"/>
    <property type="match status" value="1"/>
</dbReference>
<dbReference type="InterPro" id="IPR009446">
    <property type="entry name" value="Mgm101"/>
</dbReference>
<feature type="region of interest" description="Disordered" evidence="5">
    <location>
        <begin position="215"/>
        <end position="239"/>
    </location>
</feature>
<evidence type="ECO:0000256" key="2">
    <source>
        <dbReference type="ARBA" id="ARBA00022946"/>
    </source>
</evidence>
<keyword evidence="1" id="KW-0227">DNA damage</keyword>
<sequence>MEMTEALKTMETLEGIQGEEVVNNFEAEIKKLIPTAGTLTLSEREREILYRPIDETRVEIRPDGLIFLPWTEYQTRLKDVFGLSWMLLPVGMPKQHGDLILWTFYLAIRGKLCGCGIGEQQYRANNAQMSWGDAVEGAKSNALTRLCKSIGLFTDLWRPAFVNEWKERYAEKYWDVQKGKFLWRKKPIESVHVQHTETGTSGRFPYGEAYERFSRQPERYTQTGEEAKPSGNGRTSPEELMEKIRSTATLENLKDVWKTYYHYLEAFSPEDKDNILVAKDRRKQEFIAKSNERGFFNGRK</sequence>
<dbReference type="PANTHER" id="PTHR31404">
    <property type="entry name" value="MITOCHONDRIAL GENOME MAINTENANCE PROTEIN MGM101"/>
    <property type="match status" value="1"/>
</dbReference>
<name>Q1Q562_KUEST</name>
<accession>Q1Q562</accession>
<gene>
    <name evidence="6" type="ORF">kuste4381</name>
</gene>
<proteinExistence type="predicted"/>
<keyword evidence="4" id="KW-0234">DNA repair</keyword>
<evidence type="ECO:0000313" key="6">
    <source>
        <dbReference type="EMBL" id="CAJ75143.1"/>
    </source>
</evidence>
<protein>
    <submittedName>
        <fullName evidence="6">Uncharacterized protein</fullName>
    </submittedName>
</protein>
<dbReference type="GO" id="GO:0036297">
    <property type="term" value="P:interstrand cross-link repair"/>
    <property type="evidence" value="ECO:0007669"/>
    <property type="project" value="TreeGrafter"/>
</dbReference>
<dbReference type="GO" id="GO:0003697">
    <property type="term" value="F:single-stranded DNA binding"/>
    <property type="evidence" value="ECO:0007669"/>
    <property type="project" value="InterPro"/>
</dbReference>
<evidence type="ECO:0000256" key="1">
    <source>
        <dbReference type="ARBA" id="ARBA00022763"/>
    </source>
</evidence>
<keyword evidence="3" id="KW-0238">DNA-binding</keyword>
<evidence type="ECO:0000256" key="3">
    <source>
        <dbReference type="ARBA" id="ARBA00023125"/>
    </source>
</evidence>
<dbReference type="GO" id="GO:0000725">
    <property type="term" value="P:recombinational repair"/>
    <property type="evidence" value="ECO:0007669"/>
    <property type="project" value="TreeGrafter"/>
</dbReference>
<evidence type="ECO:0000256" key="4">
    <source>
        <dbReference type="ARBA" id="ARBA00023204"/>
    </source>
</evidence>